<feature type="transmembrane region" description="Helical" evidence="1">
    <location>
        <begin position="336"/>
        <end position="356"/>
    </location>
</feature>
<evidence type="ECO:0000313" key="3">
    <source>
        <dbReference type="Proteomes" id="UP000027222"/>
    </source>
</evidence>
<sequence>MTVQRKKMQYGIYQHGNHLLEPFISNLPAMLLVLAVVYLSQRAINASPVSHFLRDNVPLDPTSPTLSLCSDQQRSMWDILWSCLATLFACTWVSVHPNIPPSEESWWKSSMRRFELMFWGLIAPEMIILWAMRQWYSAREIAKKYEGHGWTKTHAYFVQMGGFTLLEKGERPRVLFPEEMESLLRIGLIDLPQITEEEIRDRSKGDGLSKALVIGQTSWFVAQCVARHAQGLIVTELELVTGAFAALNGVMYFLWWNKPVDVRCSVPVPVHLSPTVNEPFKFKSIENPNIPYRIAIFSSICDLLQWSINSLILSWTWMWRLTKDLDTLNVLKATLIFRWTGVKCLVFVMKICFWRLSDIFLSWAVLKDEIEKLHHRQRVPSSNVPTFYAGTEYNETSRYLIASITAGLAALFGAVHCSAWFLSFPTYIELIIWRICSSVVAIIPLFMLLSFIIHFWAKSRPTDNLIQNVALMLRIVSYFNLPIYFLARVLLLGEAFATLRYLPPPALEVVDWVAFLPHI</sequence>
<keyword evidence="1" id="KW-0812">Transmembrane</keyword>
<dbReference type="HOGENOM" id="CLU_022883_6_1_1"/>
<feature type="transmembrane region" description="Helical" evidence="1">
    <location>
        <begin position="469"/>
        <end position="491"/>
    </location>
</feature>
<organism evidence="2 3">
    <name type="scientific">Galerina marginata (strain CBS 339.88)</name>
    <dbReference type="NCBI Taxonomy" id="685588"/>
    <lineage>
        <taxon>Eukaryota</taxon>
        <taxon>Fungi</taxon>
        <taxon>Dikarya</taxon>
        <taxon>Basidiomycota</taxon>
        <taxon>Agaricomycotina</taxon>
        <taxon>Agaricomycetes</taxon>
        <taxon>Agaricomycetidae</taxon>
        <taxon>Agaricales</taxon>
        <taxon>Agaricineae</taxon>
        <taxon>Strophariaceae</taxon>
        <taxon>Galerina</taxon>
    </lineage>
</organism>
<accession>A0A067T217</accession>
<feature type="transmembrane region" description="Helical" evidence="1">
    <location>
        <begin position="431"/>
        <end position="457"/>
    </location>
</feature>
<name>A0A067T217_GALM3</name>
<protein>
    <submittedName>
        <fullName evidence="2">Uncharacterized protein</fullName>
    </submittedName>
</protein>
<dbReference type="EMBL" id="KL142377">
    <property type="protein sequence ID" value="KDR77186.1"/>
    <property type="molecule type" value="Genomic_DNA"/>
</dbReference>
<dbReference type="PANTHER" id="PTHR35043">
    <property type="entry name" value="TRANSCRIPTION FACTOR DOMAIN-CONTAINING PROTEIN"/>
    <property type="match status" value="1"/>
</dbReference>
<evidence type="ECO:0000313" key="2">
    <source>
        <dbReference type="EMBL" id="KDR77186.1"/>
    </source>
</evidence>
<feature type="transmembrane region" description="Helical" evidence="1">
    <location>
        <begin position="399"/>
        <end position="424"/>
    </location>
</feature>
<feature type="transmembrane region" description="Helical" evidence="1">
    <location>
        <begin position="116"/>
        <end position="136"/>
    </location>
</feature>
<dbReference type="PANTHER" id="PTHR35043:SF7">
    <property type="entry name" value="TRANSCRIPTION FACTOR DOMAIN-CONTAINING PROTEIN"/>
    <property type="match status" value="1"/>
</dbReference>
<feature type="transmembrane region" description="Helical" evidence="1">
    <location>
        <begin position="79"/>
        <end position="96"/>
    </location>
</feature>
<keyword evidence="1" id="KW-0472">Membrane</keyword>
<keyword evidence="3" id="KW-1185">Reference proteome</keyword>
<dbReference type="AlphaFoldDB" id="A0A067T217"/>
<evidence type="ECO:0000256" key="1">
    <source>
        <dbReference type="SAM" id="Phobius"/>
    </source>
</evidence>
<dbReference type="STRING" id="685588.A0A067T217"/>
<keyword evidence="1" id="KW-1133">Transmembrane helix</keyword>
<gene>
    <name evidence="2" type="ORF">GALMADRAFT_434880</name>
</gene>
<dbReference type="Proteomes" id="UP000027222">
    <property type="component" value="Unassembled WGS sequence"/>
</dbReference>
<reference evidence="3" key="1">
    <citation type="journal article" date="2014" name="Proc. Natl. Acad. Sci. U.S.A.">
        <title>Extensive sampling of basidiomycete genomes demonstrates inadequacy of the white-rot/brown-rot paradigm for wood decay fungi.</title>
        <authorList>
            <person name="Riley R."/>
            <person name="Salamov A.A."/>
            <person name="Brown D.W."/>
            <person name="Nagy L.G."/>
            <person name="Floudas D."/>
            <person name="Held B.W."/>
            <person name="Levasseur A."/>
            <person name="Lombard V."/>
            <person name="Morin E."/>
            <person name="Otillar R."/>
            <person name="Lindquist E.A."/>
            <person name="Sun H."/>
            <person name="LaButti K.M."/>
            <person name="Schmutz J."/>
            <person name="Jabbour D."/>
            <person name="Luo H."/>
            <person name="Baker S.E."/>
            <person name="Pisabarro A.G."/>
            <person name="Walton J.D."/>
            <person name="Blanchette R.A."/>
            <person name="Henrissat B."/>
            <person name="Martin F."/>
            <person name="Cullen D."/>
            <person name="Hibbett D.S."/>
            <person name="Grigoriev I.V."/>
        </authorList>
    </citation>
    <scope>NUCLEOTIDE SEQUENCE [LARGE SCALE GENOMIC DNA]</scope>
    <source>
        <strain evidence="3">CBS 339.88</strain>
    </source>
</reference>
<proteinExistence type="predicted"/>
<dbReference type="OrthoDB" id="9451547at2759"/>